<proteinExistence type="predicted"/>
<gene>
    <name evidence="5" type="ORF">ACHAWO_003189</name>
</gene>
<dbReference type="AlphaFoldDB" id="A0ABD3PHT2"/>
<evidence type="ECO:0000256" key="1">
    <source>
        <dbReference type="ARBA" id="ARBA00004496"/>
    </source>
</evidence>
<dbReference type="PANTHER" id="PTHR22706:SF1">
    <property type="entry name" value="ASSEMBLY FACTOR FOR SPINDLE MICROTUBULES"/>
    <property type="match status" value="1"/>
</dbReference>
<sequence>MANLYSLGLSKQNRLVSPTSVQQFADDSSDVTETTSNFRLMPPLGRLQTEDAAGENVTAVAEKDDLLVHQTKRQSDQDASPVHLIAYNDIRDESQLQSKCCDYSSNCCGVSDEVQDLILHSAKWFCLRMPTIIGLRKLSENDAALMIQTRWRGYISTRHYQETMQSVLVYFELNDGDESEDQEDKSESASRLQKMWRGYISSKKMALAKSSAKKEQDASVLIQAHARRRIASAQYQKAKLFNCHPDQVAMAESAVICLQSYMRRYIAIQHIRQLKFKLLCILNQKHVDRSGSIEIILNESTVDTADETLTQYSDVSLDNLDEYSSCSADEDERRYQEQFSRCGLSDELHESLLETGKFVYDCVGDPVSDETAVDLLYIMEISEEFSGGVCCPRKSED</sequence>
<keyword evidence="2" id="KW-0963">Cytoplasm</keyword>
<dbReference type="GO" id="GO:0005516">
    <property type="term" value="F:calmodulin binding"/>
    <property type="evidence" value="ECO:0007669"/>
    <property type="project" value="UniProtKB-KW"/>
</dbReference>
<dbReference type="GO" id="GO:0005737">
    <property type="term" value="C:cytoplasm"/>
    <property type="evidence" value="ECO:0007669"/>
    <property type="project" value="UniProtKB-SubCell"/>
</dbReference>
<dbReference type="Proteomes" id="UP001530400">
    <property type="component" value="Unassembled WGS sequence"/>
</dbReference>
<comment type="subcellular location">
    <subcellularLocation>
        <location evidence="1">Cytoplasm</location>
    </subcellularLocation>
</comment>
<evidence type="ECO:0000256" key="2">
    <source>
        <dbReference type="ARBA" id="ARBA00022490"/>
    </source>
</evidence>
<keyword evidence="6" id="KW-1185">Reference proteome</keyword>
<evidence type="ECO:0000256" key="4">
    <source>
        <dbReference type="ARBA" id="ARBA00022860"/>
    </source>
</evidence>
<evidence type="ECO:0000313" key="5">
    <source>
        <dbReference type="EMBL" id="KAL3786846.1"/>
    </source>
</evidence>
<reference evidence="5 6" key="1">
    <citation type="submission" date="2024-10" db="EMBL/GenBank/DDBJ databases">
        <title>Updated reference genomes for cyclostephanoid diatoms.</title>
        <authorList>
            <person name="Roberts W.R."/>
            <person name="Alverson A.J."/>
        </authorList>
    </citation>
    <scope>NUCLEOTIDE SEQUENCE [LARGE SCALE GENOMIC DNA]</scope>
    <source>
        <strain evidence="5 6">AJA010-31</strain>
    </source>
</reference>
<keyword evidence="4" id="KW-0112">Calmodulin-binding</keyword>
<evidence type="ECO:0000313" key="6">
    <source>
        <dbReference type="Proteomes" id="UP001530400"/>
    </source>
</evidence>
<keyword evidence="3" id="KW-0677">Repeat</keyword>
<dbReference type="PROSITE" id="PS50096">
    <property type="entry name" value="IQ"/>
    <property type="match status" value="2"/>
</dbReference>
<dbReference type="Pfam" id="PF00612">
    <property type="entry name" value="IQ"/>
    <property type="match status" value="3"/>
</dbReference>
<dbReference type="CDD" id="cd23767">
    <property type="entry name" value="IQCD"/>
    <property type="match status" value="1"/>
</dbReference>
<organism evidence="5 6">
    <name type="scientific">Cyclotella atomus</name>
    <dbReference type="NCBI Taxonomy" id="382360"/>
    <lineage>
        <taxon>Eukaryota</taxon>
        <taxon>Sar</taxon>
        <taxon>Stramenopiles</taxon>
        <taxon>Ochrophyta</taxon>
        <taxon>Bacillariophyta</taxon>
        <taxon>Coscinodiscophyceae</taxon>
        <taxon>Thalassiosirophycidae</taxon>
        <taxon>Stephanodiscales</taxon>
        <taxon>Stephanodiscaceae</taxon>
        <taxon>Cyclotella</taxon>
    </lineage>
</organism>
<comment type="caution">
    <text evidence="5">The sequence shown here is derived from an EMBL/GenBank/DDBJ whole genome shotgun (WGS) entry which is preliminary data.</text>
</comment>
<dbReference type="EMBL" id="JALLPJ020000633">
    <property type="protein sequence ID" value="KAL3786846.1"/>
    <property type="molecule type" value="Genomic_DNA"/>
</dbReference>
<accession>A0ABD3PHT2</accession>
<dbReference type="InterPro" id="IPR000048">
    <property type="entry name" value="IQ_motif_EF-hand-BS"/>
</dbReference>
<protein>
    <submittedName>
        <fullName evidence="5">Uncharacterized protein</fullName>
    </submittedName>
</protein>
<name>A0ABD3PHT2_9STRA</name>
<dbReference type="Gene3D" id="1.20.5.190">
    <property type="match status" value="2"/>
</dbReference>
<dbReference type="InterPro" id="IPR051185">
    <property type="entry name" value="ASPM"/>
</dbReference>
<evidence type="ECO:0000256" key="3">
    <source>
        <dbReference type="ARBA" id="ARBA00022737"/>
    </source>
</evidence>
<dbReference type="PANTHER" id="PTHR22706">
    <property type="entry name" value="ASSEMBLY FACTOR FOR SPINDLE MICROTUBULES"/>
    <property type="match status" value="1"/>
</dbReference>
<dbReference type="SMART" id="SM00015">
    <property type="entry name" value="IQ"/>
    <property type="match status" value="4"/>
</dbReference>